<evidence type="ECO:0000256" key="4">
    <source>
        <dbReference type="ARBA" id="ARBA00022759"/>
    </source>
</evidence>
<dbReference type="RefSeq" id="WP_182484770.1">
    <property type="nucleotide sequence ID" value="NZ_JACGWU010000004.1"/>
</dbReference>
<keyword evidence="2 7" id="KW-0819">tRNA processing</keyword>
<evidence type="ECO:0000256" key="1">
    <source>
        <dbReference type="ARBA" id="ARBA00002663"/>
    </source>
</evidence>
<dbReference type="PANTHER" id="PTHR33992:SF1">
    <property type="entry name" value="RIBONUCLEASE P PROTEIN COMPONENT"/>
    <property type="match status" value="1"/>
</dbReference>
<dbReference type="GO" id="GO:0004526">
    <property type="term" value="F:ribonuclease P activity"/>
    <property type="evidence" value="ECO:0007669"/>
    <property type="project" value="UniProtKB-UniRule"/>
</dbReference>
<comment type="function">
    <text evidence="1 7">RNaseP catalyzes the removal of the 5'-leader sequence from pre-tRNA to produce the mature 5'-terminus. It can also cleave other RNA substrates such as 4.5S RNA. The protein component plays an auxiliary but essential role in vivo by binding to the 5'-leader sequence and broadening the substrate specificity of the ribozyme.</text>
</comment>
<evidence type="ECO:0000256" key="2">
    <source>
        <dbReference type="ARBA" id="ARBA00022694"/>
    </source>
</evidence>
<keyword evidence="5 7" id="KW-0378">Hydrolase</keyword>
<evidence type="ECO:0000256" key="8">
    <source>
        <dbReference type="NCBIfam" id="TIGR00188"/>
    </source>
</evidence>
<dbReference type="GO" id="GO:0042781">
    <property type="term" value="F:3'-tRNA processing endoribonuclease activity"/>
    <property type="evidence" value="ECO:0007669"/>
    <property type="project" value="TreeGrafter"/>
</dbReference>
<evidence type="ECO:0000313" key="9">
    <source>
        <dbReference type="EMBL" id="MBA8829326.1"/>
    </source>
</evidence>
<comment type="subunit">
    <text evidence="7">Consists of a catalytic RNA component (M1 or rnpB) and a protein subunit.</text>
</comment>
<comment type="catalytic activity">
    <reaction evidence="7">
        <text>Endonucleolytic cleavage of RNA, removing 5'-extranucleotides from tRNA precursor.</text>
        <dbReference type="EC" id="3.1.26.5"/>
    </reaction>
</comment>
<gene>
    <name evidence="7" type="primary">rnpA</name>
    <name evidence="9" type="ORF">FB555_001431</name>
</gene>
<dbReference type="GO" id="GO:0030677">
    <property type="term" value="C:ribonuclease P complex"/>
    <property type="evidence" value="ECO:0007669"/>
    <property type="project" value="TreeGrafter"/>
</dbReference>
<keyword evidence="4 7" id="KW-0255">Endonuclease</keyword>
<organism evidence="9 10">
    <name type="scientific">Alpinimonas psychrophila</name>
    <dbReference type="NCBI Taxonomy" id="748908"/>
    <lineage>
        <taxon>Bacteria</taxon>
        <taxon>Bacillati</taxon>
        <taxon>Actinomycetota</taxon>
        <taxon>Actinomycetes</taxon>
        <taxon>Micrococcales</taxon>
        <taxon>Microbacteriaceae</taxon>
        <taxon>Alpinimonas</taxon>
    </lineage>
</organism>
<evidence type="ECO:0000256" key="5">
    <source>
        <dbReference type="ARBA" id="ARBA00022801"/>
    </source>
</evidence>
<dbReference type="AlphaFoldDB" id="A0A7W3JU71"/>
<evidence type="ECO:0000256" key="6">
    <source>
        <dbReference type="ARBA" id="ARBA00022884"/>
    </source>
</evidence>
<dbReference type="InterPro" id="IPR014721">
    <property type="entry name" value="Ribsml_uS5_D2-typ_fold_subgr"/>
</dbReference>
<keyword evidence="3 7" id="KW-0540">Nuclease</keyword>
<dbReference type="Proteomes" id="UP000524237">
    <property type="component" value="Unassembled WGS sequence"/>
</dbReference>
<protein>
    <recommendedName>
        <fullName evidence="7 8">Ribonuclease P protein component</fullName>
        <shortName evidence="7">RNase P protein</shortName>
        <shortName evidence="7">RNaseP protein</shortName>
        <ecNumber evidence="7 8">3.1.26.5</ecNumber>
    </recommendedName>
    <alternativeName>
        <fullName evidence="7">Protein C5</fullName>
    </alternativeName>
</protein>
<dbReference type="GO" id="GO:0000049">
    <property type="term" value="F:tRNA binding"/>
    <property type="evidence" value="ECO:0007669"/>
    <property type="project" value="UniProtKB-UniRule"/>
</dbReference>
<dbReference type="EC" id="3.1.26.5" evidence="7 8"/>
<dbReference type="InterPro" id="IPR000100">
    <property type="entry name" value="RNase_P"/>
</dbReference>
<dbReference type="NCBIfam" id="TIGR00188">
    <property type="entry name" value="rnpA"/>
    <property type="match status" value="1"/>
</dbReference>
<dbReference type="HAMAP" id="MF_00227">
    <property type="entry name" value="RNase_P"/>
    <property type="match status" value="1"/>
</dbReference>
<dbReference type="Gene3D" id="3.30.230.10">
    <property type="match status" value="1"/>
</dbReference>
<dbReference type="PROSITE" id="PS00648">
    <property type="entry name" value="RIBONUCLEASE_P"/>
    <property type="match status" value="1"/>
</dbReference>
<dbReference type="SUPFAM" id="SSF54211">
    <property type="entry name" value="Ribosomal protein S5 domain 2-like"/>
    <property type="match status" value="1"/>
</dbReference>
<evidence type="ECO:0000313" key="10">
    <source>
        <dbReference type="Proteomes" id="UP000524237"/>
    </source>
</evidence>
<keyword evidence="10" id="KW-1185">Reference proteome</keyword>
<dbReference type="PANTHER" id="PTHR33992">
    <property type="entry name" value="RIBONUCLEASE P PROTEIN COMPONENT"/>
    <property type="match status" value="1"/>
</dbReference>
<sequence length="119" mass="13279">MLDRAHRLTHPRDFTRVARRGRRKAGKFVVCHSLLVSQEDNSPVSVPSDRGTRFGIVSSKAVGNAPTRNRVRRRLREIARELMTEPVGDVVIRALPGSADASWDQLRTEVRTLLGVTAP</sequence>
<name>A0A7W3JU71_9MICO</name>
<comment type="similarity">
    <text evidence="7">Belongs to the RnpA family.</text>
</comment>
<keyword evidence="6 7" id="KW-0694">RNA-binding</keyword>
<dbReference type="EMBL" id="JACGWU010000004">
    <property type="protein sequence ID" value="MBA8829326.1"/>
    <property type="molecule type" value="Genomic_DNA"/>
</dbReference>
<evidence type="ECO:0000256" key="3">
    <source>
        <dbReference type="ARBA" id="ARBA00022722"/>
    </source>
</evidence>
<dbReference type="GO" id="GO:0001682">
    <property type="term" value="P:tRNA 5'-leader removal"/>
    <property type="evidence" value="ECO:0007669"/>
    <property type="project" value="UniProtKB-UniRule"/>
</dbReference>
<accession>A0A7W3JU71</accession>
<evidence type="ECO:0000256" key="7">
    <source>
        <dbReference type="HAMAP-Rule" id="MF_00227"/>
    </source>
</evidence>
<dbReference type="InterPro" id="IPR020568">
    <property type="entry name" value="Ribosomal_Su5_D2-typ_SF"/>
</dbReference>
<dbReference type="InterPro" id="IPR020539">
    <property type="entry name" value="RNase_P_CS"/>
</dbReference>
<reference evidence="9 10" key="1">
    <citation type="submission" date="2020-07" db="EMBL/GenBank/DDBJ databases">
        <title>Sequencing the genomes of 1000 actinobacteria strains.</title>
        <authorList>
            <person name="Klenk H.-P."/>
        </authorList>
    </citation>
    <scope>NUCLEOTIDE SEQUENCE [LARGE SCALE GENOMIC DNA]</scope>
    <source>
        <strain evidence="9 10">DSM 23737</strain>
    </source>
</reference>
<dbReference type="Pfam" id="PF00825">
    <property type="entry name" value="Ribonuclease_P"/>
    <property type="match status" value="1"/>
</dbReference>
<comment type="caution">
    <text evidence="9">The sequence shown here is derived from an EMBL/GenBank/DDBJ whole genome shotgun (WGS) entry which is preliminary data.</text>
</comment>
<proteinExistence type="inferred from homology"/>